<comment type="subcellular location">
    <subcellularLocation>
        <location evidence="1 4">Nucleus</location>
        <location evidence="1 4">Nucleolus</location>
    </subcellularLocation>
</comment>
<dbReference type="GO" id="GO:0005730">
    <property type="term" value="C:nucleolus"/>
    <property type="evidence" value="ECO:0007669"/>
    <property type="project" value="UniProtKB-SubCell"/>
</dbReference>
<evidence type="ECO:0000256" key="1">
    <source>
        <dbReference type="ARBA" id="ARBA00004604"/>
    </source>
</evidence>
<evidence type="ECO:0000313" key="8">
    <source>
        <dbReference type="Proteomes" id="UP000008312"/>
    </source>
</evidence>
<evidence type="ECO:0000256" key="2">
    <source>
        <dbReference type="ARBA" id="ARBA00010782"/>
    </source>
</evidence>
<sequence length="359" mass="41119">MQASIFDKSKEAKSELTTQKIVISLHQSGMATEKGKKKEAATASATKPASSAPKTKRQRGVVRRALKRAEPKINENPKSAMFIRSTTANQRTLNVMKDLARLKKPFFKSLSRKNDIRPFDAVDSLEFLSKKNDCSLFMVASHSKKRPNNLVMGRFFNYQILDMIELGVLDYKSIDSFKSMKSQVGQKPMFLFQSDLWQYSERHMLLKNLILDFFRGVEVDTVNLTGLSYVISVTAIGDETQEKPVVLFRVYSTELKRVGGVIPRVDLELMGPSIDFEIRRVHENTTELKKLSLIQPKVTKPPKVKNVTQNVFGEKIGRLHMTKQEVDKMQVRKIKALKILRKEKEKKETVARKQREPEE</sequence>
<dbReference type="EMBL" id="FN668650">
    <property type="protein sequence ID" value="CBK22464.2"/>
    <property type="molecule type" value="Genomic_DNA"/>
</dbReference>
<dbReference type="OrthoDB" id="407658at2759"/>
<dbReference type="SMART" id="SM00879">
    <property type="entry name" value="Brix"/>
    <property type="match status" value="1"/>
</dbReference>
<dbReference type="PROSITE" id="PS50833">
    <property type="entry name" value="BRIX"/>
    <property type="match status" value="1"/>
</dbReference>
<feature type="region of interest" description="Disordered" evidence="5">
    <location>
        <begin position="1"/>
        <end position="62"/>
    </location>
</feature>
<evidence type="ECO:0000256" key="3">
    <source>
        <dbReference type="ARBA" id="ARBA00023242"/>
    </source>
</evidence>
<feature type="compositionally biased region" description="Low complexity" evidence="5">
    <location>
        <begin position="41"/>
        <end position="53"/>
    </location>
</feature>
<name>D8M3J1_BLAHO</name>
<dbReference type="OMA" id="VGLKPMF"/>
<evidence type="ECO:0000313" key="7">
    <source>
        <dbReference type="EMBL" id="CBK22464.2"/>
    </source>
</evidence>
<dbReference type="Proteomes" id="UP000008312">
    <property type="component" value="Unassembled WGS sequence"/>
</dbReference>
<evidence type="ECO:0000256" key="4">
    <source>
        <dbReference type="RuleBase" id="RU367086"/>
    </source>
</evidence>
<comment type="similarity">
    <text evidence="2 4">Belongs to the RPF2 family.</text>
</comment>
<dbReference type="PANTHER" id="PTHR12728:SF0">
    <property type="entry name" value="RIBOSOME PRODUCTION FACTOR 2 HOMOLOG"/>
    <property type="match status" value="1"/>
</dbReference>
<dbReference type="InParanoid" id="D8M3J1"/>
<dbReference type="GeneID" id="24919742"/>
<accession>D8M3J1</accession>
<dbReference type="InterPro" id="IPR039770">
    <property type="entry name" value="Rpf2"/>
</dbReference>
<dbReference type="AlphaFoldDB" id="D8M3J1"/>
<protein>
    <recommendedName>
        <fullName evidence="4">Ribosome production factor 2 homolog</fullName>
    </recommendedName>
    <alternativeName>
        <fullName evidence="4">Ribosome biogenesis protein RPF2 homolog</fullName>
    </alternativeName>
</protein>
<gene>
    <name evidence="7" type="ORF">GSBLH_T00002587001</name>
</gene>
<dbReference type="InterPro" id="IPR007109">
    <property type="entry name" value="Brix"/>
</dbReference>
<keyword evidence="8" id="KW-1185">Reference proteome</keyword>
<feature type="compositionally biased region" description="Polar residues" evidence="5">
    <location>
        <begin position="15"/>
        <end position="30"/>
    </location>
</feature>
<dbReference type="GO" id="GO:0000027">
    <property type="term" value="P:ribosomal large subunit assembly"/>
    <property type="evidence" value="ECO:0007669"/>
    <property type="project" value="InterPro"/>
</dbReference>
<feature type="domain" description="Brix" evidence="6">
    <location>
        <begin position="78"/>
        <end position="287"/>
    </location>
</feature>
<evidence type="ECO:0000256" key="5">
    <source>
        <dbReference type="SAM" id="MobiDB-lite"/>
    </source>
</evidence>
<dbReference type="GO" id="GO:0000463">
    <property type="term" value="P:maturation of LSU-rRNA from tricistronic rRNA transcript (SSU-rRNA, 5.8S rRNA, LSU-rRNA)"/>
    <property type="evidence" value="ECO:0007669"/>
    <property type="project" value="TreeGrafter"/>
</dbReference>
<dbReference type="Pfam" id="PF04427">
    <property type="entry name" value="Brix"/>
    <property type="match status" value="1"/>
</dbReference>
<dbReference type="PANTHER" id="PTHR12728">
    <property type="entry name" value="BRIX DOMAIN CONTAINING PROTEIN"/>
    <property type="match status" value="1"/>
</dbReference>
<proteinExistence type="inferred from homology"/>
<keyword evidence="3 4" id="KW-0539">Nucleus</keyword>
<organism evidence="7">
    <name type="scientific">Blastocystis hominis</name>
    <dbReference type="NCBI Taxonomy" id="12968"/>
    <lineage>
        <taxon>Eukaryota</taxon>
        <taxon>Sar</taxon>
        <taxon>Stramenopiles</taxon>
        <taxon>Bigyra</taxon>
        <taxon>Opalozoa</taxon>
        <taxon>Opalinata</taxon>
        <taxon>Blastocystidae</taxon>
        <taxon>Blastocystis</taxon>
    </lineage>
</organism>
<dbReference type="GO" id="GO:0019843">
    <property type="term" value="F:rRNA binding"/>
    <property type="evidence" value="ECO:0007669"/>
    <property type="project" value="UniProtKB-UniRule"/>
</dbReference>
<evidence type="ECO:0000259" key="6">
    <source>
        <dbReference type="PROSITE" id="PS50833"/>
    </source>
</evidence>
<reference evidence="7" key="1">
    <citation type="submission" date="2010-02" db="EMBL/GenBank/DDBJ databases">
        <title>Sequencing and annotation of the Blastocystis hominis genome.</title>
        <authorList>
            <person name="Wincker P."/>
        </authorList>
    </citation>
    <scope>NUCLEOTIDE SEQUENCE</scope>
    <source>
        <strain evidence="7">Singapore isolate B</strain>
    </source>
</reference>
<dbReference type="RefSeq" id="XP_012896512.1">
    <property type="nucleotide sequence ID" value="XM_013041058.1"/>
</dbReference>